<dbReference type="EMBL" id="MN739236">
    <property type="protein sequence ID" value="QHS94960.1"/>
    <property type="molecule type" value="Genomic_DNA"/>
</dbReference>
<protein>
    <submittedName>
        <fullName evidence="1">Uncharacterized protein</fullName>
    </submittedName>
</protein>
<sequence>MSSNLSIILKTFNTQFEGFLDEITEIFPSNVSLLTTKNSLLTLKKFNPKLLISVWYRYIWQPYKNDILGGDINFFIDKDYTSDLKNMDESSKIISEIDNFRTPIRNMDKHNQDCCMKYIVNLSKLSEAYHSSL</sequence>
<organism evidence="1">
    <name type="scientific">viral metagenome</name>
    <dbReference type="NCBI Taxonomy" id="1070528"/>
    <lineage>
        <taxon>unclassified sequences</taxon>
        <taxon>metagenomes</taxon>
        <taxon>organismal metagenomes</taxon>
    </lineage>
</organism>
<evidence type="ECO:0000313" key="1">
    <source>
        <dbReference type="EMBL" id="QHS94960.1"/>
    </source>
</evidence>
<reference evidence="1" key="1">
    <citation type="journal article" date="2020" name="Nature">
        <title>Giant virus diversity and host interactions through global metagenomics.</title>
        <authorList>
            <person name="Schulz F."/>
            <person name="Roux S."/>
            <person name="Paez-Espino D."/>
            <person name="Jungbluth S."/>
            <person name="Walsh D.A."/>
            <person name="Denef V.J."/>
            <person name="McMahon K.D."/>
            <person name="Konstantinidis K.T."/>
            <person name="Eloe-Fadrosh E.A."/>
            <person name="Kyrpides N.C."/>
            <person name="Woyke T."/>
        </authorList>
    </citation>
    <scope>NUCLEOTIDE SEQUENCE</scope>
    <source>
        <strain evidence="1">GVMAG-M-3300018428-16</strain>
    </source>
</reference>
<accession>A0A6C0BSD0</accession>
<dbReference type="AlphaFoldDB" id="A0A6C0BSD0"/>
<proteinExistence type="predicted"/>
<name>A0A6C0BSD0_9ZZZZ</name>